<dbReference type="EMBL" id="LT993738">
    <property type="protein sequence ID" value="SPN73944.1"/>
    <property type="molecule type" value="Genomic_DNA"/>
</dbReference>
<dbReference type="AlphaFoldDB" id="A0A2R8FBZ9"/>
<sequence>MIIQKFANSDELHAWGRSRCHFLYAGALTREPNACGGKLKQLCVDLAVLRTEISDPDSILIGESVGLLGLRLILTLPIINTCFGIGRMCAVWGVKDAKDSICLKIYHTLIAILEILGLGILMLILKILLVIFILPLLYFSSGRNFLVNLGLISVGQPAKQ</sequence>
<dbReference type="KEGG" id="csee:C10C_0801"/>
<keyword evidence="1" id="KW-1133">Transmembrane helix</keyword>
<evidence type="ECO:0000313" key="2">
    <source>
        <dbReference type="EMBL" id="SPN73944.1"/>
    </source>
</evidence>
<keyword evidence="3" id="KW-1185">Reference proteome</keyword>
<gene>
    <name evidence="2" type="ORF">C10C_0801</name>
</gene>
<dbReference type="RefSeq" id="WP_108896883.1">
    <property type="nucleotide sequence ID" value="NZ_LT993738.1"/>
</dbReference>
<dbReference type="Proteomes" id="UP000244926">
    <property type="component" value="Chromosome I"/>
</dbReference>
<keyword evidence="1" id="KW-0472">Membrane</keyword>
<organism evidence="2 3">
    <name type="scientific">Chlamydia serpentis</name>
    <dbReference type="NCBI Taxonomy" id="1967782"/>
    <lineage>
        <taxon>Bacteria</taxon>
        <taxon>Pseudomonadati</taxon>
        <taxon>Chlamydiota</taxon>
        <taxon>Chlamydiia</taxon>
        <taxon>Chlamydiales</taxon>
        <taxon>Chlamydiaceae</taxon>
        <taxon>Chlamydia/Chlamydophila group</taxon>
        <taxon>Chlamydia</taxon>
    </lineage>
</organism>
<evidence type="ECO:0000256" key="1">
    <source>
        <dbReference type="SAM" id="Phobius"/>
    </source>
</evidence>
<dbReference type="OrthoDB" id="18074at2"/>
<name>A0A2R8FBZ9_9CHLA</name>
<proteinExistence type="predicted"/>
<evidence type="ECO:0000313" key="3">
    <source>
        <dbReference type="Proteomes" id="UP000244926"/>
    </source>
</evidence>
<feature type="transmembrane region" description="Helical" evidence="1">
    <location>
        <begin position="72"/>
        <end position="94"/>
    </location>
</feature>
<accession>A0A2R8FBZ9</accession>
<reference evidence="3" key="1">
    <citation type="submission" date="2017-11" db="EMBL/GenBank/DDBJ databases">
        <authorList>
            <person name="Seth-Smith MB H."/>
        </authorList>
    </citation>
    <scope>NUCLEOTIDE SEQUENCE [LARGE SCALE GENOMIC DNA]</scope>
</reference>
<protein>
    <submittedName>
        <fullName evidence="2">Uncharacterized protein</fullName>
    </submittedName>
</protein>
<feature type="transmembrane region" description="Helical" evidence="1">
    <location>
        <begin position="106"/>
        <end position="139"/>
    </location>
</feature>
<keyword evidence="1" id="KW-0812">Transmembrane</keyword>